<evidence type="ECO:0000313" key="2">
    <source>
        <dbReference type="Proteomes" id="UP000708208"/>
    </source>
</evidence>
<reference evidence="1" key="1">
    <citation type="submission" date="2021-06" db="EMBL/GenBank/DDBJ databases">
        <authorList>
            <person name="Hodson N. C."/>
            <person name="Mongue J. A."/>
            <person name="Jaron S. K."/>
        </authorList>
    </citation>
    <scope>NUCLEOTIDE SEQUENCE</scope>
</reference>
<dbReference type="AlphaFoldDB" id="A0A8J2PAY3"/>
<name>A0A8J2PAY3_9HEXA</name>
<protein>
    <submittedName>
        <fullName evidence="1">Uncharacterized protein</fullName>
    </submittedName>
</protein>
<keyword evidence="2" id="KW-1185">Reference proteome</keyword>
<dbReference type="EMBL" id="CAJVCH010354904">
    <property type="protein sequence ID" value="CAG7815877.1"/>
    <property type="molecule type" value="Genomic_DNA"/>
</dbReference>
<evidence type="ECO:0000313" key="1">
    <source>
        <dbReference type="EMBL" id="CAG7815877.1"/>
    </source>
</evidence>
<accession>A0A8J2PAY3</accession>
<comment type="caution">
    <text evidence="1">The sequence shown here is derived from an EMBL/GenBank/DDBJ whole genome shotgun (WGS) entry which is preliminary data.</text>
</comment>
<organism evidence="1 2">
    <name type="scientific">Allacma fusca</name>
    <dbReference type="NCBI Taxonomy" id="39272"/>
    <lineage>
        <taxon>Eukaryota</taxon>
        <taxon>Metazoa</taxon>
        <taxon>Ecdysozoa</taxon>
        <taxon>Arthropoda</taxon>
        <taxon>Hexapoda</taxon>
        <taxon>Collembola</taxon>
        <taxon>Symphypleona</taxon>
        <taxon>Sminthuridae</taxon>
        <taxon>Allacma</taxon>
    </lineage>
</organism>
<proteinExistence type="predicted"/>
<gene>
    <name evidence="1" type="ORF">AFUS01_LOCUS26524</name>
</gene>
<sequence length="99" mass="11249">MKESFSKRPLRKQWSLLLLTLIVVAVLIYHIKTFELQPNIYTVPISFSTLNKENSNSSEENNITSQDPGVNILEDNLLLNASNEKNTVSVDAEQKEETI</sequence>
<feature type="non-terminal residue" evidence="1">
    <location>
        <position position="1"/>
    </location>
</feature>
<dbReference type="Proteomes" id="UP000708208">
    <property type="component" value="Unassembled WGS sequence"/>
</dbReference>